<feature type="region of interest" description="Disordered" evidence="2">
    <location>
        <begin position="707"/>
        <end position="798"/>
    </location>
</feature>
<feature type="region of interest" description="Disordered" evidence="2">
    <location>
        <begin position="333"/>
        <end position="422"/>
    </location>
</feature>
<feature type="compositionally biased region" description="Polar residues" evidence="2">
    <location>
        <begin position="493"/>
        <end position="503"/>
    </location>
</feature>
<gene>
    <name evidence="3" type="ORF">Ocin01_07464</name>
</gene>
<keyword evidence="4" id="KW-1185">Reference proteome</keyword>
<dbReference type="InterPro" id="IPR005026">
    <property type="entry name" value="SAPAP"/>
</dbReference>
<feature type="region of interest" description="Disordered" evidence="2">
    <location>
        <begin position="1"/>
        <end position="40"/>
    </location>
</feature>
<evidence type="ECO:0000256" key="1">
    <source>
        <dbReference type="ARBA" id="ARBA00008839"/>
    </source>
</evidence>
<feature type="compositionally biased region" description="Low complexity" evidence="2">
    <location>
        <begin position="713"/>
        <end position="726"/>
    </location>
</feature>
<sequence>MKLLEHSKNLKSTDNQSSAGRDPGNNSGGPSGGGGGETSFLINQGTAALAQSNLNNNLYIDVDFEGGEETMGDLQSPQYVKRTAHMFDSRFQPEPGATERNARNPSYLNVSKSVSGYSCMTYNNGSETVSNRTVLGNGTSLMTTGTRASATTAGTRLKTDFAIHSPFSRKTPHTDEDSDHSSSQSATSPPPSLPPINTTSAGGRFSESSFFQNGMNRGDELLDDTPYIPSHGKSFIMQRIERLYGTDALTNKGVLTRKSSHVTTISITRESPSLGTERIIPIKVEPRDDHENNLYNNEVTIHEVTNDEQCLLIGRKSSGSGGIILPEIVSASKEENGRHIQHRRSRGSFDDTDEDEDGTRASRCLVSPTKIQSPTVGLDNSGHLNGNANPYGNGVAASPQSRSAEGDRPPLSASPSRLERSMDESVTLDKIIHTNGNHHENEVDGQDCTPLKKALSRESSAESDDTNGCSENSLELGVSDAESKKSSSRKSSQDNSLYSSRGATSPVKPKPKPKPKDMALLRTLSRSPALKTENLDKTAISLSIVQPDASVKVEEDQPDFALPHIKTNIISPTNISSETSADKENTLAPVADNVTQAVKTKDGNYYLNEMDIVRTKILQLSGNAEKELDSLDPSEDRAGCVLAAIGKGNLLVKKKFKQFEGLCHANLKGKSGDEPETTDEDLGGFWDMVMIQVEQIYTLFEDLEKNDQDKKSSSAPSTPSKISSPKRTVVNAKSRASVGATPKINPAAAKARDEARRKLLAEKRKAMKNQMQETQQEAASEGNETEVQIFAPETSHTG</sequence>
<dbReference type="PANTHER" id="PTHR12353:SF31">
    <property type="entry name" value="LD44824P"/>
    <property type="match status" value="1"/>
</dbReference>
<reference evidence="3 4" key="1">
    <citation type="journal article" date="2016" name="Genome Biol. Evol.">
        <title>Gene Family Evolution Reflects Adaptation to Soil Environmental Stressors in the Genome of the Collembolan Orchesella cincta.</title>
        <authorList>
            <person name="Faddeeva-Vakhrusheva A."/>
            <person name="Derks M.F."/>
            <person name="Anvar S.Y."/>
            <person name="Agamennone V."/>
            <person name="Suring W."/>
            <person name="Smit S."/>
            <person name="van Straalen N.M."/>
            <person name="Roelofs D."/>
        </authorList>
    </citation>
    <scope>NUCLEOTIDE SEQUENCE [LARGE SCALE GENOMIC DNA]</scope>
    <source>
        <tissue evidence="3">Mixed pool</tissue>
    </source>
</reference>
<dbReference type="GO" id="GO:0098978">
    <property type="term" value="C:glutamatergic synapse"/>
    <property type="evidence" value="ECO:0007669"/>
    <property type="project" value="TreeGrafter"/>
</dbReference>
<dbReference type="Pfam" id="PF03359">
    <property type="entry name" value="GKAP"/>
    <property type="match status" value="1"/>
</dbReference>
<dbReference type="OrthoDB" id="10023951at2759"/>
<feature type="region of interest" description="Disordered" evidence="2">
    <location>
        <begin position="453"/>
        <end position="519"/>
    </location>
</feature>
<dbReference type="STRING" id="48709.A0A1D2N2T0"/>
<comment type="caution">
    <text evidence="3">The sequence shown here is derived from an EMBL/GenBank/DDBJ whole genome shotgun (WGS) entry which is preliminary data.</text>
</comment>
<dbReference type="Proteomes" id="UP000094527">
    <property type="component" value="Unassembled WGS sequence"/>
</dbReference>
<evidence type="ECO:0000313" key="3">
    <source>
        <dbReference type="EMBL" id="ODM99215.1"/>
    </source>
</evidence>
<evidence type="ECO:0000256" key="2">
    <source>
        <dbReference type="SAM" id="MobiDB-lite"/>
    </source>
</evidence>
<comment type="similarity">
    <text evidence="1">Belongs to the SAPAP family.</text>
</comment>
<feature type="region of interest" description="Disordered" evidence="2">
    <location>
        <begin position="148"/>
        <end position="223"/>
    </location>
</feature>
<dbReference type="GO" id="GO:0060090">
    <property type="term" value="F:molecular adaptor activity"/>
    <property type="evidence" value="ECO:0007669"/>
    <property type="project" value="TreeGrafter"/>
</dbReference>
<dbReference type="EMBL" id="LJIJ01000293">
    <property type="protein sequence ID" value="ODM99215.1"/>
    <property type="molecule type" value="Genomic_DNA"/>
</dbReference>
<feature type="compositionally biased region" description="Polar residues" evidence="2">
    <location>
        <begin position="769"/>
        <end position="778"/>
    </location>
</feature>
<accession>A0A1D2N2T0</accession>
<organism evidence="3 4">
    <name type="scientific">Orchesella cincta</name>
    <name type="common">Springtail</name>
    <name type="synonym">Podura cincta</name>
    <dbReference type="NCBI Taxonomy" id="48709"/>
    <lineage>
        <taxon>Eukaryota</taxon>
        <taxon>Metazoa</taxon>
        <taxon>Ecdysozoa</taxon>
        <taxon>Arthropoda</taxon>
        <taxon>Hexapoda</taxon>
        <taxon>Collembola</taxon>
        <taxon>Entomobryomorpha</taxon>
        <taxon>Entomobryoidea</taxon>
        <taxon>Orchesellidae</taxon>
        <taxon>Orchesellinae</taxon>
        <taxon>Orchesella</taxon>
    </lineage>
</organism>
<protein>
    <submittedName>
        <fullName evidence="3">Disks large-associated protein 4</fullName>
    </submittedName>
</protein>
<feature type="compositionally biased region" description="Gly residues" evidence="2">
    <location>
        <begin position="26"/>
        <end position="37"/>
    </location>
</feature>
<feature type="compositionally biased region" description="Polar residues" evidence="2">
    <location>
        <begin position="206"/>
        <end position="215"/>
    </location>
</feature>
<feature type="compositionally biased region" description="Polar residues" evidence="2">
    <location>
        <begin position="10"/>
        <end position="19"/>
    </location>
</feature>
<dbReference type="AlphaFoldDB" id="A0A1D2N2T0"/>
<dbReference type="GO" id="GO:0023052">
    <property type="term" value="P:signaling"/>
    <property type="evidence" value="ECO:0007669"/>
    <property type="project" value="InterPro"/>
</dbReference>
<name>A0A1D2N2T0_ORCCI</name>
<feature type="compositionally biased region" description="Basic and acidic residues" evidence="2">
    <location>
        <begin position="750"/>
        <end position="764"/>
    </location>
</feature>
<dbReference type="PANTHER" id="PTHR12353">
    <property type="entry name" value="DISKS LARGE-ASSOCIATED PROTEIN DAP SAP90/PSD-95-ASSOCIATED PROTEIN"/>
    <property type="match status" value="1"/>
</dbReference>
<proteinExistence type="inferred from homology"/>
<dbReference type="GO" id="GO:0099572">
    <property type="term" value="C:postsynaptic specialization"/>
    <property type="evidence" value="ECO:0007669"/>
    <property type="project" value="TreeGrafter"/>
</dbReference>
<evidence type="ECO:0000313" key="4">
    <source>
        <dbReference type="Proteomes" id="UP000094527"/>
    </source>
</evidence>